<evidence type="ECO:0000313" key="3">
    <source>
        <dbReference type="Proteomes" id="UP000061569"/>
    </source>
</evidence>
<evidence type="ECO:0000313" key="2">
    <source>
        <dbReference type="EMBL" id="ALN60599.1"/>
    </source>
</evidence>
<dbReference type="PATRIC" id="fig|69.6.peg.5177"/>
<feature type="region of interest" description="Disordered" evidence="1">
    <location>
        <begin position="1"/>
        <end position="24"/>
    </location>
</feature>
<evidence type="ECO:0000256" key="1">
    <source>
        <dbReference type="SAM" id="MobiDB-lite"/>
    </source>
</evidence>
<reference evidence="2 3" key="1">
    <citation type="submission" date="2015-11" db="EMBL/GenBank/DDBJ databases">
        <title>Genome sequences of Lysobacter enzymogenes strain C3 and Lysobacter antibioticus ATCC 29479.</title>
        <authorList>
            <person name="Kobayashi D.Y."/>
        </authorList>
    </citation>
    <scope>NUCLEOTIDE SEQUENCE [LARGE SCALE GENOMIC DNA]</scope>
    <source>
        <strain evidence="2 3">C3</strain>
    </source>
</reference>
<dbReference type="AlphaFoldDB" id="A0A0S2DPQ7"/>
<feature type="compositionally biased region" description="Basic residues" evidence="1">
    <location>
        <begin position="1"/>
        <end position="11"/>
    </location>
</feature>
<name>A0A0S2DPQ7_LYSEN</name>
<dbReference type="EMBL" id="CP013140">
    <property type="protein sequence ID" value="ALN60599.1"/>
    <property type="molecule type" value="Genomic_DNA"/>
</dbReference>
<sequence>MPAARRPHHQPMRPAPIRRGSGAADRGGAFPGDFAMTARLRGWALLLSAAAFAPAAGAFTATINPGSRGIYLRVGDGIYTGTYTGNGTPGNGGGVDVVSTTVPAAALGNGVDQIMTTTASSGVSNYDGYAFCNVPAQIYVGGFYRRSGSGGAATLTATVPAGLTNAQGQSIAFSQISWTSSGNGDTGGQPIPAGTFQPGTQALASFQINTWRESCHTFRYANDAVVGAGTYTGRVVYTLSAP</sequence>
<protein>
    <submittedName>
        <fullName evidence="2">Uncharacterized protein</fullName>
    </submittedName>
</protein>
<gene>
    <name evidence="2" type="ORF">GLE_5258</name>
</gene>
<dbReference type="KEGG" id="lez:GLE_5258"/>
<dbReference type="Proteomes" id="UP000061569">
    <property type="component" value="Chromosome"/>
</dbReference>
<organism evidence="2 3">
    <name type="scientific">Lysobacter enzymogenes</name>
    <dbReference type="NCBI Taxonomy" id="69"/>
    <lineage>
        <taxon>Bacteria</taxon>
        <taxon>Pseudomonadati</taxon>
        <taxon>Pseudomonadota</taxon>
        <taxon>Gammaproteobacteria</taxon>
        <taxon>Lysobacterales</taxon>
        <taxon>Lysobacteraceae</taxon>
        <taxon>Lysobacter</taxon>
    </lineage>
</organism>
<proteinExistence type="predicted"/>
<dbReference type="STRING" id="69.GLE_5258"/>
<accession>A0A0S2DPQ7</accession>